<evidence type="ECO:0000313" key="7">
    <source>
        <dbReference type="RefSeq" id="XP_044768255.1"/>
    </source>
</evidence>
<comment type="similarity">
    <text evidence="3">Belongs to the arginase family.</text>
</comment>
<dbReference type="KEGG" id="nsu:123323819"/>
<dbReference type="Pfam" id="PF00491">
    <property type="entry name" value="Arginase"/>
    <property type="match status" value="1"/>
</dbReference>
<dbReference type="PANTHER" id="PTHR11358:SF26">
    <property type="entry name" value="GUANIDINO ACID HYDROLASE, MITOCHONDRIAL"/>
    <property type="match status" value="1"/>
</dbReference>
<accession>A0A8M1MAY2</accession>
<dbReference type="PROSITE" id="PS51409">
    <property type="entry name" value="ARGINASE_2"/>
    <property type="match status" value="1"/>
</dbReference>
<dbReference type="InterPro" id="IPR023696">
    <property type="entry name" value="Ureohydrolase_dom_sf"/>
</dbReference>
<evidence type="ECO:0000256" key="4">
    <source>
        <dbReference type="SAM" id="MobiDB-lite"/>
    </source>
</evidence>
<dbReference type="SUPFAM" id="SSF52768">
    <property type="entry name" value="Arginase/deacetylase"/>
    <property type="match status" value="1"/>
</dbReference>
<gene>
    <name evidence="6" type="primary">LOC123323818</name>
    <name evidence="7" type="synonym">LOC123323819</name>
</gene>
<evidence type="ECO:0000256" key="1">
    <source>
        <dbReference type="ARBA" id="ARBA00022723"/>
    </source>
</evidence>
<dbReference type="Proteomes" id="UP000248481">
    <property type="component" value="Unplaced"/>
</dbReference>
<protein>
    <submittedName>
        <fullName evidence="6 7">Agmatinase, mitochondrial-like</fullName>
    </submittedName>
</protein>
<evidence type="ECO:0000256" key="2">
    <source>
        <dbReference type="ARBA" id="ARBA00022801"/>
    </source>
</evidence>
<organism evidence="5 6">
    <name type="scientific">Neomonachus schauinslandi</name>
    <name type="common">Hawaiian monk seal</name>
    <name type="synonym">Monachus schauinslandi</name>
    <dbReference type="NCBI Taxonomy" id="29088"/>
    <lineage>
        <taxon>Eukaryota</taxon>
        <taxon>Metazoa</taxon>
        <taxon>Chordata</taxon>
        <taxon>Craniata</taxon>
        <taxon>Vertebrata</taxon>
        <taxon>Euteleostomi</taxon>
        <taxon>Mammalia</taxon>
        <taxon>Eutheria</taxon>
        <taxon>Laurasiatheria</taxon>
        <taxon>Carnivora</taxon>
        <taxon>Caniformia</taxon>
        <taxon>Pinnipedia</taxon>
        <taxon>Phocidae</taxon>
        <taxon>Monachinae</taxon>
        <taxon>Monachini</taxon>
        <taxon>Neomonachus</taxon>
    </lineage>
</organism>
<name>A0A8M1MAY2_NEOSC</name>
<dbReference type="GO" id="GO:0046872">
    <property type="term" value="F:metal ion binding"/>
    <property type="evidence" value="ECO:0007669"/>
    <property type="project" value="UniProtKB-KW"/>
</dbReference>
<feature type="compositionally biased region" description="Low complexity" evidence="4">
    <location>
        <begin position="20"/>
        <end position="37"/>
    </location>
</feature>
<feature type="region of interest" description="Disordered" evidence="4">
    <location>
        <begin position="13"/>
        <end position="48"/>
    </location>
</feature>
<keyword evidence="1" id="KW-0479">Metal-binding</keyword>
<dbReference type="PANTHER" id="PTHR11358">
    <property type="entry name" value="ARGINASE/AGMATINASE"/>
    <property type="match status" value="1"/>
</dbReference>
<dbReference type="InterPro" id="IPR006035">
    <property type="entry name" value="Ureohydrolase"/>
</dbReference>
<dbReference type="RefSeq" id="XP_044768254.1">
    <property type="nucleotide sequence ID" value="XM_044912319.1"/>
</dbReference>
<proteinExistence type="inferred from homology"/>
<sequence>MLRRIASRCARGLGAGGGAHPAVGLCHPGRSSSSRSSDAPRNQPPSSEFVARPVGVCSMMRLPVQASPEGLDAAFVGVPLDIGTSNRPGARFGPRRIREESVMLRTANPSMGALPFQSLMVADLGDVNVNLYNLTDSCRLIREAYQKIVAAGCIPLTL</sequence>
<dbReference type="GO" id="GO:0033389">
    <property type="term" value="P:putrescine biosynthetic process from arginine, via agmatine"/>
    <property type="evidence" value="ECO:0007669"/>
    <property type="project" value="TreeGrafter"/>
</dbReference>
<evidence type="ECO:0000256" key="3">
    <source>
        <dbReference type="PROSITE-ProRule" id="PRU00742"/>
    </source>
</evidence>
<evidence type="ECO:0000313" key="5">
    <source>
        <dbReference type="Proteomes" id="UP000248481"/>
    </source>
</evidence>
<reference evidence="6 7" key="1">
    <citation type="submission" date="2025-04" db="UniProtKB">
        <authorList>
            <consortium name="RefSeq"/>
        </authorList>
    </citation>
    <scope>IDENTIFICATION</scope>
    <source>
        <tissue evidence="6 7">Blood</tissue>
    </source>
</reference>
<keyword evidence="5" id="KW-1185">Reference proteome</keyword>
<dbReference type="AlphaFoldDB" id="A0A8M1MAY2"/>
<evidence type="ECO:0000313" key="6">
    <source>
        <dbReference type="RefSeq" id="XP_044768254.1"/>
    </source>
</evidence>
<dbReference type="GeneID" id="123323818"/>
<dbReference type="KEGG" id="nsu:123323818"/>
<keyword evidence="2" id="KW-0378">Hydrolase</keyword>
<dbReference type="Gene3D" id="3.40.800.10">
    <property type="entry name" value="Ureohydrolase domain"/>
    <property type="match status" value="1"/>
</dbReference>
<feature type="non-terminal residue" evidence="6">
    <location>
        <position position="158"/>
    </location>
</feature>
<dbReference type="RefSeq" id="XP_044768255.1">
    <property type="nucleotide sequence ID" value="XM_044912320.1"/>
</dbReference>
<dbReference type="GO" id="GO:0008783">
    <property type="term" value="F:agmatinase activity"/>
    <property type="evidence" value="ECO:0007669"/>
    <property type="project" value="TreeGrafter"/>
</dbReference>